<accession>A0A6L2J3J6</accession>
<organism evidence="2">
    <name type="scientific">Tanacetum cinerariifolium</name>
    <name type="common">Dalmatian daisy</name>
    <name type="synonym">Chrysanthemum cinerariifolium</name>
    <dbReference type="NCBI Taxonomy" id="118510"/>
    <lineage>
        <taxon>Eukaryota</taxon>
        <taxon>Viridiplantae</taxon>
        <taxon>Streptophyta</taxon>
        <taxon>Embryophyta</taxon>
        <taxon>Tracheophyta</taxon>
        <taxon>Spermatophyta</taxon>
        <taxon>Magnoliopsida</taxon>
        <taxon>eudicotyledons</taxon>
        <taxon>Gunneridae</taxon>
        <taxon>Pentapetalae</taxon>
        <taxon>asterids</taxon>
        <taxon>campanulids</taxon>
        <taxon>Asterales</taxon>
        <taxon>Asteraceae</taxon>
        <taxon>Asteroideae</taxon>
        <taxon>Anthemideae</taxon>
        <taxon>Anthemidinae</taxon>
        <taxon>Tanacetum</taxon>
    </lineage>
</organism>
<gene>
    <name evidence="2" type="ORF">Tci_003310</name>
</gene>
<feature type="compositionally biased region" description="Basic and acidic residues" evidence="1">
    <location>
        <begin position="227"/>
        <end position="242"/>
    </location>
</feature>
<evidence type="ECO:0000256" key="1">
    <source>
        <dbReference type="SAM" id="MobiDB-lite"/>
    </source>
</evidence>
<comment type="caution">
    <text evidence="2">The sequence shown here is derived from an EMBL/GenBank/DDBJ whole genome shotgun (WGS) entry which is preliminary data.</text>
</comment>
<proteinExistence type="predicted"/>
<evidence type="ECO:0000313" key="2">
    <source>
        <dbReference type="EMBL" id="GEU31332.1"/>
    </source>
</evidence>
<reference evidence="2" key="1">
    <citation type="journal article" date="2019" name="Sci. Rep.">
        <title>Draft genome of Tanacetum cinerariifolium, the natural source of mosquito coil.</title>
        <authorList>
            <person name="Yamashiro T."/>
            <person name="Shiraishi A."/>
            <person name="Satake H."/>
            <person name="Nakayama K."/>
        </authorList>
    </citation>
    <scope>NUCLEOTIDE SEQUENCE</scope>
</reference>
<dbReference type="AlphaFoldDB" id="A0A6L2J3J6"/>
<name>A0A6L2J3J6_TANCI</name>
<dbReference type="EMBL" id="BKCJ010000240">
    <property type="protein sequence ID" value="GEU31332.1"/>
    <property type="molecule type" value="Genomic_DNA"/>
</dbReference>
<feature type="compositionally biased region" description="Basic and acidic residues" evidence="1">
    <location>
        <begin position="249"/>
        <end position="267"/>
    </location>
</feature>
<feature type="region of interest" description="Disordered" evidence="1">
    <location>
        <begin position="207"/>
        <end position="267"/>
    </location>
</feature>
<protein>
    <submittedName>
        <fullName evidence="2">Uncharacterized protein</fullName>
    </submittedName>
</protein>
<sequence>MGRNGVVSLRTPRNEVSGIRGFNISLDYCSWDFLRPLSIFLEQRIAATKGYRGGRHVRGLEDDEVGLFDVLFKLESSLDVFVCLCVAAAKKRRKRNHVQVLFKKMKKIFRRGACKKLRIVCSCYGGKMAIVMQVTLHDKRVVMQVTLHYEATVVQVTLHDKRIVMQVTLHYEAIVMQVTLHDKRIVMQVTLHYEAIVMQVTLHDKRMHKSSGKSTQAEELEFDDADTEMHRDQGKESSHIDDQPNNEAAPEHDWFQKPDKPPTHDRPAFNLLKGTCKSFAELEYHFEECYKAVNDRLVWYNPEGCEYPFDLSKPLPLIEVQGRQVVPANYFINNDLEYLKAGSSTSKYTTSITRTKAAKYDNIEGIEDMVPTLWSLVKVAYNNMLSREHIIGVQNDKDSMHMHATGNLHMMSTPKEELL</sequence>